<dbReference type="Proteomes" id="UP001145072">
    <property type="component" value="Unassembled WGS sequence"/>
</dbReference>
<accession>A0A9X3WLP1</accession>
<keyword evidence="3" id="KW-1185">Reference proteome</keyword>
<gene>
    <name evidence="2" type="ORF">NC661_03595</name>
</gene>
<organism evidence="2 3">
    <name type="scientific">Aquibacillus koreensis</name>
    <dbReference type="NCBI Taxonomy" id="279446"/>
    <lineage>
        <taxon>Bacteria</taxon>
        <taxon>Bacillati</taxon>
        <taxon>Bacillota</taxon>
        <taxon>Bacilli</taxon>
        <taxon>Bacillales</taxon>
        <taxon>Bacillaceae</taxon>
        <taxon>Aquibacillus</taxon>
    </lineage>
</organism>
<evidence type="ECO:0000256" key="1">
    <source>
        <dbReference type="SAM" id="Phobius"/>
    </source>
</evidence>
<feature type="transmembrane region" description="Helical" evidence="1">
    <location>
        <begin position="27"/>
        <end position="48"/>
    </location>
</feature>
<evidence type="ECO:0000313" key="2">
    <source>
        <dbReference type="EMBL" id="MDC3419446.1"/>
    </source>
</evidence>
<comment type="caution">
    <text evidence="2">The sequence shown here is derived from an EMBL/GenBank/DDBJ whole genome shotgun (WGS) entry which is preliminary data.</text>
</comment>
<reference evidence="2" key="1">
    <citation type="submission" date="2022-06" db="EMBL/GenBank/DDBJ databases">
        <title>Aquibacillus sp. a new bacterium isolated from soil saline samples.</title>
        <authorList>
            <person name="Galisteo C."/>
            <person name="De La Haba R."/>
            <person name="Sanchez-Porro C."/>
            <person name="Ventosa A."/>
        </authorList>
    </citation>
    <scope>NUCLEOTIDE SEQUENCE</scope>
    <source>
        <strain evidence="2">JCM 12387</strain>
    </source>
</reference>
<dbReference type="RefSeq" id="WP_259869750.1">
    <property type="nucleotide sequence ID" value="NZ_JAMQJZ010000002.1"/>
</dbReference>
<dbReference type="Pfam" id="PF13129">
    <property type="entry name" value="DUF3953"/>
    <property type="match status" value="1"/>
</dbReference>
<sequence>MKILRVILAITVVSLAGYSLITDEYGLIPYTLLILGLLLVVMGINEILEKRKITALICFLAAGFDIFVSLDILFG</sequence>
<keyword evidence="1" id="KW-1133">Transmembrane helix</keyword>
<keyword evidence="1" id="KW-0472">Membrane</keyword>
<name>A0A9X3WLP1_9BACI</name>
<dbReference type="AlphaFoldDB" id="A0A9X3WLP1"/>
<proteinExistence type="predicted"/>
<evidence type="ECO:0000313" key="3">
    <source>
        <dbReference type="Proteomes" id="UP001145072"/>
    </source>
</evidence>
<dbReference type="InterPro" id="IPR025018">
    <property type="entry name" value="DUF3953"/>
</dbReference>
<keyword evidence="1" id="KW-0812">Transmembrane</keyword>
<feature type="transmembrane region" description="Helical" evidence="1">
    <location>
        <begin position="55"/>
        <end position="74"/>
    </location>
</feature>
<protein>
    <submittedName>
        <fullName evidence="2">DUF3953 domain-containing protein</fullName>
    </submittedName>
</protein>
<dbReference type="EMBL" id="JAMQJZ010000002">
    <property type="protein sequence ID" value="MDC3419446.1"/>
    <property type="molecule type" value="Genomic_DNA"/>
</dbReference>